<feature type="non-terminal residue" evidence="3">
    <location>
        <position position="147"/>
    </location>
</feature>
<keyword evidence="4" id="KW-1185">Reference proteome</keyword>
<evidence type="ECO:0000259" key="2">
    <source>
        <dbReference type="PROSITE" id="PS51263"/>
    </source>
</evidence>
<dbReference type="PROSITE" id="PS51263">
    <property type="entry name" value="ADF_H"/>
    <property type="match status" value="1"/>
</dbReference>
<gene>
    <name evidence="3" type="ORF">SARC_15403</name>
</gene>
<dbReference type="EMBL" id="KQ247664">
    <property type="protein sequence ID" value="KNC72049.1"/>
    <property type="molecule type" value="Genomic_DNA"/>
</dbReference>
<accession>A0A0L0F5Y3</accession>
<feature type="domain" description="ADF-H" evidence="2">
    <location>
        <begin position="1"/>
        <end position="105"/>
    </location>
</feature>
<sequence>MLMGYQGKTSTLKVLETGDDGLDGLNYSFSDGAVQYAFAKVTDTKTNLPKFVFISYAGEGAQQHRKGAMHTHMDDITKVLHGAHVQVHARTEDDIEPASIMEKVSKASGSYYTAQTSGVNQAFSEVKKPSAASKASARPTPQPKPVP</sequence>
<dbReference type="InterPro" id="IPR029006">
    <property type="entry name" value="ADF-H/Gelsolin-like_dom_sf"/>
</dbReference>
<dbReference type="RefSeq" id="XP_014145951.1">
    <property type="nucleotide sequence ID" value="XM_014290476.1"/>
</dbReference>
<dbReference type="Gene3D" id="3.40.20.10">
    <property type="entry name" value="Severin"/>
    <property type="match status" value="1"/>
</dbReference>
<dbReference type="GO" id="GO:0030833">
    <property type="term" value="P:regulation of actin filament polymerization"/>
    <property type="evidence" value="ECO:0007669"/>
    <property type="project" value="TreeGrafter"/>
</dbReference>
<organism evidence="3 4">
    <name type="scientific">Sphaeroforma arctica JP610</name>
    <dbReference type="NCBI Taxonomy" id="667725"/>
    <lineage>
        <taxon>Eukaryota</taxon>
        <taxon>Ichthyosporea</taxon>
        <taxon>Ichthyophonida</taxon>
        <taxon>Sphaeroforma</taxon>
    </lineage>
</organism>
<proteinExistence type="predicted"/>
<dbReference type="GO" id="GO:0030864">
    <property type="term" value="C:cortical actin cytoskeleton"/>
    <property type="evidence" value="ECO:0007669"/>
    <property type="project" value="TreeGrafter"/>
</dbReference>
<reference evidence="3 4" key="1">
    <citation type="submission" date="2011-02" db="EMBL/GenBank/DDBJ databases">
        <title>The Genome Sequence of Sphaeroforma arctica JP610.</title>
        <authorList>
            <consortium name="The Broad Institute Genome Sequencing Platform"/>
            <person name="Russ C."/>
            <person name="Cuomo C."/>
            <person name="Young S.K."/>
            <person name="Zeng Q."/>
            <person name="Gargeya S."/>
            <person name="Alvarado L."/>
            <person name="Berlin A."/>
            <person name="Chapman S.B."/>
            <person name="Chen Z."/>
            <person name="Freedman E."/>
            <person name="Gellesch M."/>
            <person name="Goldberg J."/>
            <person name="Griggs A."/>
            <person name="Gujja S."/>
            <person name="Heilman E."/>
            <person name="Heiman D."/>
            <person name="Howarth C."/>
            <person name="Mehta T."/>
            <person name="Neiman D."/>
            <person name="Pearson M."/>
            <person name="Roberts A."/>
            <person name="Saif S."/>
            <person name="Shea T."/>
            <person name="Shenoy N."/>
            <person name="Sisk P."/>
            <person name="Stolte C."/>
            <person name="Sykes S."/>
            <person name="White J."/>
            <person name="Yandava C."/>
            <person name="Burger G."/>
            <person name="Gray M.W."/>
            <person name="Holland P.W.H."/>
            <person name="King N."/>
            <person name="Lang F.B.F."/>
            <person name="Roger A.J."/>
            <person name="Ruiz-Trillo I."/>
            <person name="Haas B."/>
            <person name="Nusbaum C."/>
            <person name="Birren B."/>
        </authorList>
    </citation>
    <scope>NUCLEOTIDE SEQUENCE [LARGE SCALE GENOMIC DNA]</scope>
    <source>
        <strain evidence="3 4">JP610</strain>
    </source>
</reference>
<dbReference type="InterPro" id="IPR002108">
    <property type="entry name" value="ADF-H"/>
</dbReference>
<dbReference type="GO" id="GO:0051015">
    <property type="term" value="F:actin filament binding"/>
    <property type="evidence" value="ECO:0007669"/>
    <property type="project" value="TreeGrafter"/>
</dbReference>
<evidence type="ECO:0000256" key="1">
    <source>
        <dbReference type="SAM" id="MobiDB-lite"/>
    </source>
</evidence>
<dbReference type="GO" id="GO:0005884">
    <property type="term" value="C:actin filament"/>
    <property type="evidence" value="ECO:0007669"/>
    <property type="project" value="TreeGrafter"/>
</dbReference>
<dbReference type="PANTHER" id="PTHR10829:SF25">
    <property type="entry name" value="DREBRIN-LIKE PROTEIN"/>
    <property type="match status" value="1"/>
</dbReference>
<dbReference type="SUPFAM" id="SSF55753">
    <property type="entry name" value="Actin depolymerizing proteins"/>
    <property type="match status" value="1"/>
</dbReference>
<dbReference type="eggNOG" id="KOG3655">
    <property type="taxonomic scope" value="Eukaryota"/>
</dbReference>
<dbReference type="GO" id="GO:0030427">
    <property type="term" value="C:site of polarized growth"/>
    <property type="evidence" value="ECO:0007669"/>
    <property type="project" value="TreeGrafter"/>
</dbReference>
<dbReference type="OrthoDB" id="5971719at2759"/>
<name>A0A0L0F5Y3_9EUKA</name>
<feature type="non-terminal residue" evidence="3">
    <location>
        <position position="1"/>
    </location>
</feature>
<dbReference type="AlphaFoldDB" id="A0A0L0F5Y3"/>
<dbReference type="Pfam" id="PF00241">
    <property type="entry name" value="Cofilin_ADF"/>
    <property type="match status" value="1"/>
</dbReference>
<dbReference type="Proteomes" id="UP000054560">
    <property type="component" value="Unassembled WGS sequence"/>
</dbReference>
<dbReference type="GeneID" id="25915907"/>
<protein>
    <recommendedName>
        <fullName evidence="2">ADF-H domain-containing protein</fullName>
    </recommendedName>
</protein>
<feature type="region of interest" description="Disordered" evidence="1">
    <location>
        <begin position="123"/>
        <end position="147"/>
    </location>
</feature>
<dbReference type="STRING" id="667725.A0A0L0F5Y3"/>
<evidence type="ECO:0000313" key="3">
    <source>
        <dbReference type="EMBL" id="KNC72049.1"/>
    </source>
</evidence>
<evidence type="ECO:0000313" key="4">
    <source>
        <dbReference type="Proteomes" id="UP000054560"/>
    </source>
</evidence>
<dbReference type="PANTHER" id="PTHR10829">
    <property type="entry name" value="CORTACTIN AND DREBRIN"/>
    <property type="match status" value="1"/>
</dbReference>